<accession>A0A385SXC6</accession>
<keyword evidence="3" id="KW-1185">Reference proteome</keyword>
<dbReference type="AlphaFoldDB" id="A0A385SXC6"/>
<organism evidence="2 3">
    <name type="scientific">Chryseolinea soli</name>
    <dbReference type="NCBI Taxonomy" id="2321403"/>
    <lineage>
        <taxon>Bacteria</taxon>
        <taxon>Pseudomonadati</taxon>
        <taxon>Bacteroidota</taxon>
        <taxon>Cytophagia</taxon>
        <taxon>Cytophagales</taxon>
        <taxon>Fulvivirgaceae</taxon>
        <taxon>Chryseolinea</taxon>
    </lineage>
</organism>
<feature type="transmembrane region" description="Helical" evidence="1">
    <location>
        <begin position="23"/>
        <end position="45"/>
    </location>
</feature>
<keyword evidence="1" id="KW-0812">Transmembrane</keyword>
<sequence length="70" mass="7859">MQVYWFSVNLFQDKTTRKCERGAVSIVALTPGFSLGLYIVVITCVRRLGIKPGVIKKIGCPFLRQPILFA</sequence>
<keyword evidence="1" id="KW-0472">Membrane</keyword>
<gene>
    <name evidence="2" type="ORF">D4L85_33960</name>
</gene>
<evidence type="ECO:0000256" key="1">
    <source>
        <dbReference type="SAM" id="Phobius"/>
    </source>
</evidence>
<proteinExistence type="predicted"/>
<name>A0A385SXC6_9BACT</name>
<protein>
    <submittedName>
        <fullName evidence="2">Uncharacterized protein</fullName>
    </submittedName>
</protein>
<reference evidence="3" key="1">
    <citation type="submission" date="2018-09" db="EMBL/GenBank/DDBJ databases">
        <title>Chryseolinea sp. KIS68-18 isolated from soil.</title>
        <authorList>
            <person name="Weon H.-Y."/>
            <person name="Kwon S.-W."/>
            <person name="Lee S.A."/>
        </authorList>
    </citation>
    <scope>NUCLEOTIDE SEQUENCE [LARGE SCALE GENOMIC DNA]</scope>
    <source>
        <strain evidence="3">KIS68-18</strain>
    </source>
</reference>
<evidence type="ECO:0000313" key="2">
    <source>
        <dbReference type="EMBL" id="AYB35286.1"/>
    </source>
</evidence>
<dbReference type="Proteomes" id="UP000266183">
    <property type="component" value="Chromosome"/>
</dbReference>
<dbReference type="KEGG" id="chk:D4L85_33960"/>
<keyword evidence="1" id="KW-1133">Transmembrane helix</keyword>
<dbReference type="EMBL" id="CP032382">
    <property type="protein sequence ID" value="AYB35286.1"/>
    <property type="molecule type" value="Genomic_DNA"/>
</dbReference>
<evidence type="ECO:0000313" key="3">
    <source>
        <dbReference type="Proteomes" id="UP000266183"/>
    </source>
</evidence>